<dbReference type="InterPro" id="IPR045220">
    <property type="entry name" value="FRHB/FDHB/HCAR-like"/>
</dbReference>
<name>A0A2P6TET5_CHLSO</name>
<comment type="caution">
    <text evidence="5">The sequence shown here is derived from an EMBL/GenBank/DDBJ whole genome shotgun (WGS) entry which is preliminary data.</text>
</comment>
<dbReference type="InterPro" id="IPR007516">
    <property type="entry name" value="Co_F420_Hydgase/DH_bsu_N"/>
</dbReference>
<feature type="domain" description="Coenzyme F420 hydrogenase/dehydrogenase beta subunit N-terminal" evidence="3">
    <location>
        <begin position="139"/>
        <end position="213"/>
    </location>
</feature>
<organism evidence="5 6">
    <name type="scientific">Chlorella sorokiniana</name>
    <name type="common">Freshwater green alga</name>
    <dbReference type="NCBI Taxonomy" id="3076"/>
    <lineage>
        <taxon>Eukaryota</taxon>
        <taxon>Viridiplantae</taxon>
        <taxon>Chlorophyta</taxon>
        <taxon>core chlorophytes</taxon>
        <taxon>Trebouxiophyceae</taxon>
        <taxon>Chlorellales</taxon>
        <taxon>Chlorellaceae</taxon>
        <taxon>Chlorella clade</taxon>
        <taxon>Chlorella</taxon>
    </lineage>
</organism>
<dbReference type="Pfam" id="PF04432">
    <property type="entry name" value="FrhB_FdhB_C"/>
    <property type="match status" value="1"/>
</dbReference>
<dbReference type="Pfam" id="PF04422">
    <property type="entry name" value="FrhB_FdhB_N"/>
    <property type="match status" value="1"/>
</dbReference>
<protein>
    <submittedName>
        <fullName evidence="5">7-hydroxymethyl chlorophyll a chloroplastic</fullName>
    </submittedName>
</protein>
<dbReference type="EMBL" id="LHPG02000019">
    <property type="protein sequence ID" value="PRW32486.1"/>
    <property type="molecule type" value="Genomic_DNA"/>
</dbReference>
<proteinExistence type="inferred from homology"/>
<dbReference type="OrthoDB" id="191568at2759"/>
<dbReference type="PANTHER" id="PTHR31332">
    <property type="entry name" value="7-HYDROXYMETHYL CHLOROPHYLL A REDUCTASE, CHLOROPLASTIC"/>
    <property type="match status" value="1"/>
</dbReference>
<reference evidence="5 6" key="1">
    <citation type="journal article" date="2018" name="Plant J.">
        <title>Genome sequences of Chlorella sorokiniana UTEX 1602 and Micractinium conductrix SAG 241.80: implications to maltose excretion by a green alga.</title>
        <authorList>
            <person name="Arriola M.B."/>
            <person name="Velmurugan N."/>
            <person name="Zhang Y."/>
            <person name="Plunkett M.H."/>
            <person name="Hondzo H."/>
            <person name="Barney B.M."/>
        </authorList>
    </citation>
    <scope>NUCLEOTIDE SEQUENCE [LARGE SCALE GENOMIC DNA]</scope>
    <source>
        <strain evidence="6">UTEX 1602</strain>
    </source>
</reference>
<evidence type="ECO:0000313" key="5">
    <source>
        <dbReference type="EMBL" id="PRW32486.1"/>
    </source>
</evidence>
<feature type="domain" description="Coenzyme F420 hydrogenase/dehydrogenase beta subunit C-terminal" evidence="4">
    <location>
        <begin position="222"/>
        <end position="373"/>
    </location>
</feature>
<dbReference type="InterPro" id="IPR006917">
    <property type="entry name" value="SOUL_heme-bd"/>
</dbReference>
<comment type="similarity">
    <text evidence="1">Belongs to the HEBP family.</text>
</comment>
<gene>
    <name evidence="5" type="ORF">C2E21_8342</name>
</gene>
<evidence type="ECO:0000259" key="4">
    <source>
        <dbReference type="Pfam" id="PF04432"/>
    </source>
</evidence>
<dbReference type="GO" id="GO:0009507">
    <property type="term" value="C:chloroplast"/>
    <property type="evidence" value="ECO:0007669"/>
    <property type="project" value="TreeGrafter"/>
</dbReference>
<evidence type="ECO:0000256" key="1">
    <source>
        <dbReference type="ARBA" id="ARBA00009817"/>
    </source>
</evidence>
<dbReference type="InterPro" id="IPR011256">
    <property type="entry name" value="Reg_factor_effector_dom_sf"/>
</dbReference>
<dbReference type="GO" id="GO:0090415">
    <property type="term" value="F:7-hydroxymethyl chlorophyll a reductase activity"/>
    <property type="evidence" value="ECO:0007669"/>
    <property type="project" value="TreeGrafter"/>
</dbReference>
<keyword evidence="2" id="KW-0472">Membrane</keyword>
<dbReference type="Proteomes" id="UP000239899">
    <property type="component" value="Unassembled WGS sequence"/>
</dbReference>
<evidence type="ECO:0000259" key="3">
    <source>
        <dbReference type="Pfam" id="PF04422"/>
    </source>
</evidence>
<accession>A0A2P6TET5</accession>
<dbReference type="SUPFAM" id="SSF55136">
    <property type="entry name" value="Probable bacterial effector-binding domain"/>
    <property type="match status" value="1"/>
</dbReference>
<evidence type="ECO:0000256" key="2">
    <source>
        <dbReference type="SAM" id="Phobius"/>
    </source>
</evidence>
<dbReference type="AlphaFoldDB" id="A0A2P6TET5"/>
<dbReference type="Gene3D" id="3.20.80.10">
    <property type="entry name" value="Regulatory factor, effector binding domain"/>
    <property type="match status" value="1"/>
</dbReference>
<dbReference type="GO" id="GO:0033354">
    <property type="term" value="P:chlorophyll cycle"/>
    <property type="evidence" value="ECO:0007669"/>
    <property type="project" value="TreeGrafter"/>
</dbReference>
<dbReference type="Pfam" id="PF04832">
    <property type="entry name" value="SOUL"/>
    <property type="match status" value="1"/>
</dbReference>
<dbReference type="STRING" id="3076.A0A2P6TET5"/>
<keyword evidence="2" id="KW-0812">Transmembrane</keyword>
<sequence>MNAAAQRSCTGASTSGRGAAAAAAWAAPGHRPRRQGRRTAVAVTSAQSSEAPTVPARFPAADWRHKARPIPPGGNYPAKEHCSHCGLCDTYYIAHVKDACAFLGDGMSRIGQLEEQVHGRQRDLSSEDELRFGVQQEVLYARNQPPVPGAQWTGIVTQIAIEMLESGKVDAVVCVQADENDRFTPKPMVARSREDILAARGVKPTLSPNLSVLAAVEALDVKRLLFIGVGCQVQALRSIQPYLQLEQLYVLGTNCTDNGPRQGLDKFLKAASSDPDTVLHYEFMQDYKVHIKHTDGSFEFVPYFCLPANELNDVIAPSCYSCFDYPNATADLVVGYMGVPYQGGDMTSHLQYMTVRNERGREMLDAVRPRLEVTPAMSSGSRRSFVMQTVLADDEAKLGKAPKPAPRWLGNALAWVLGLVGPKGLEFAKYSIDYHYLRNFIHVSRHWGPARAAQHVPEFARRIVAEYDQQGAAYLALLLSVVAAAALVTGGAFGRRPSGGGGGGDDPGSEWHKPGFCGKMDCPRFTIWQKSYDFQHRQYQEALWVATNVSALRYEAAIKQAVPLLWGYFWGCNNETLRLRETVPLTVHYRTDLHPHTGERRNYTVAMYLPYLFQDGEPAPAPNNSAVWLYRNPAADMFVRMFRHRPRETRILEEAQALAEALEHAGHSDYEPGELLVASYDHPHKHFPLRHKDRHSEVWIRGTGSNRTASTAMAGPH</sequence>
<dbReference type="PANTHER" id="PTHR31332:SF0">
    <property type="entry name" value="7-HYDROXYMETHYL CHLOROPHYLL A REDUCTASE, CHLOROPLASTIC"/>
    <property type="match status" value="1"/>
</dbReference>
<feature type="transmembrane region" description="Helical" evidence="2">
    <location>
        <begin position="471"/>
        <end position="493"/>
    </location>
</feature>
<evidence type="ECO:0000313" key="6">
    <source>
        <dbReference type="Proteomes" id="UP000239899"/>
    </source>
</evidence>
<dbReference type="InterPro" id="IPR007525">
    <property type="entry name" value="FrhB_FdhB_C"/>
</dbReference>
<keyword evidence="6" id="KW-1185">Reference proteome</keyword>
<keyword evidence="2" id="KW-1133">Transmembrane helix</keyword>